<reference evidence="1 2" key="1">
    <citation type="submission" date="2016-05" db="EMBL/GenBank/DDBJ databases">
        <title>Single-cell genome of chain-forming Candidatus Thiomargarita nelsonii and comparison to other large sulfur-oxidizing bacteria.</title>
        <authorList>
            <person name="Winkel M."/>
            <person name="Salman V."/>
            <person name="Woyke T."/>
            <person name="Schulz-Vogt H."/>
            <person name="Richter M."/>
            <person name="Flood B."/>
            <person name="Bailey J."/>
            <person name="Amann R."/>
            <person name="Mussmann M."/>
        </authorList>
    </citation>
    <scope>NUCLEOTIDE SEQUENCE [LARGE SCALE GENOMIC DNA]</scope>
    <source>
        <strain evidence="1 2">THI036</strain>
    </source>
</reference>
<sequence length="57" mass="6138">MNVFPVVMSTVPAMAYTKNGCASVNELWENSGVYSLIGVHITAMSTGQINGCFKVRL</sequence>
<name>A0A176S760_9GAMM</name>
<proteinExistence type="predicted"/>
<dbReference type="AlphaFoldDB" id="A0A176S760"/>
<protein>
    <submittedName>
        <fullName evidence="1">Uncharacterized protein</fullName>
    </submittedName>
</protein>
<organism evidence="1 2">
    <name type="scientific">Candidatus Thiomargarita nelsonii</name>
    <dbReference type="NCBI Taxonomy" id="1003181"/>
    <lineage>
        <taxon>Bacteria</taxon>
        <taxon>Pseudomonadati</taxon>
        <taxon>Pseudomonadota</taxon>
        <taxon>Gammaproteobacteria</taxon>
        <taxon>Thiotrichales</taxon>
        <taxon>Thiotrichaceae</taxon>
        <taxon>Thiomargarita</taxon>
    </lineage>
</organism>
<evidence type="ECO:0000313" key="2">
    <source>
        <dbReference type="Proteomes" id="UP000076962"/>
    </source>
</evidence>
<evidence type="ECO:0000313" key="1">
    <source>
        <dbReference type="EMBL" id="OAD23951.1"/>
    </source>
</evidence>
<gene>
    <name evidence="1" type="ORF">THIOM_000202</name>
</gene>
<accession>A0A176S760</accession>
<dbReference type="EMBL" id="LUTY01000080">
    <property type="protein sequence ID" value="OAD23951.1"/>
    <property type="molecule type" value="Genomic_DNA"/>
</dbReference>
<comment type="caution">
    <text evidence="1">The sequence shown here is derived from an EMBL/GenBank/DDBJ whole genome shotgun (WGS) entry which is preliminary data.</text>
</comment>
<dbReference type="Proteomes" id="UP000076962">
    <property type="component" value="Unassembled WGS sequence"/>
</dbReference>
<keyword evidence="2" id="KW-1185">Reference proteome</keyword>